<gene>
    <name evidence="2" type="ORF">H9L05_11220</name>
</gene>
<protein>
    <submittedName>
        <fullName evidence="2">Uncharacterized protein</fullName>
    </submittedName>
</protein>
<dbReference type="Proteomes" id="UP000516093">
    <property type="component" value="Chromosome"/>
</dbReference>
<dbReference type="KEGG" id="hqi:H9L05_11220"/>
<name>A0A7H0GR46_9BACT</name>
<dbReference type="RefSeq" id="WP_187731080.1">
    <property type="nucleotide sequence ID" value="NZ_CP060784.1"/>
</dbReference>
<evidence type="ECO:0000256" key="1">
    <source>
        <dbReference type="SAM" id="MobiDB-lite"/>
    </source>
</evidence>
<accession>A0A7H0GR46</accession>
<reference evidence="2 3" key="1">
    <citation type="submission" date="2020-08" db="EMBL/GenBank/DDBJ databases">
        <title>Genome sequence of Hymenobacter qilianensis JCM 19763T.</title>
        <authorList>
            <person name="Hyun D.-W."/>
            <person name="Bae J.-W."/>
        </authorList>
    </citation>
    <scope>NUCLEOTIDE SEQUENCE [LARGE SCALE GENOMIC DNA]</scope>
    <source>
        <strain evidence="2 3">JCM 19763</strain>
    </source>
</reference>
<dbReference type="SMART" id="SM01419">
    <property type="entry name" value="Thiol-ester_cl"/>
    <property type="match status" value="1"/>
</dbReference>
<dbReference type="AlphaFoldDB" id="A0A7H0GR46"/>
<feature type="region of interest" description="Disordered" evidence="1">
    <location>
        <begin position="174"/>
        <end position="197"/>
    </location>
</feature>
<feature type="compositionally biased region" description="Low complexity" evidence="1">
    <location>
        <begin position="182"/>
        <end position="197"/>
    </location>
</feature>
<keyword evidence="3" id="KW-1185">Reference proteome</keyword>
<dbReference type="SUPFAM" id="SSF48239">
    <property type="entry name" value="Terpenoid cyclases/Protein prenyltransferases"/>
    <property type="match status" value="1"/>
</dbReference>
<dbReference type="EMBL" id="CP060784">
    <property type="protein sequence ID" value="QNP50762.1"/>
    <property type="molecule type" value="Genomic_DNA"/>
</dbReference>
<organism evidence="2 3">
    <name type="scientific">Hymenobacter qilianensis</name>
    <dbReference type="NCBI Taxonomy" id="1385715"/>
    <lineage>
        <taxon>Bacteria</taxon>
        <taxon>Pseudomonadati</taxon>
        <taxon>Bacteroidota</taxon>
        <taxon>Cytophagia</taxon>
        <taxon>Cytophagales</taxon>
        <taxon>Hymenobacteraceae</taxon>
        <taxon>Hymenobacter</taxon>
    </lineage>
</organism>
<proteinExistence type="predicted"/>
<dbReference type="InterPro" id="IPR008930">
    <property type="entry name" value="Terpenoid_cyclase/PrenylTrfase"/>
</dbReference>
<evidence type="ECO:0000313" key="2">
    <source>
        <dbReference type="EMBL" id="QNP50762.1"/>
    </source>
</evidence>
<dbReference type="InterPro" id="IPR047565">
    <property type="entry name" value="Alpha-macroglob_thiol-ester_cl"/>
</dbReference>
<evidence type="ECO:0000313" key="3">
    <source>
        <dbReference type="Proteomes" id="UP000516093"/>
    </source>
</evidence>
<dbReference type="Gene3D" id="1.50.10.20">
    <property type="match status" value="1"/>
</dbReference>
<sequence>MLPNRLLVTESLPLPIVGPATREFELKKLTSTTSPTRRNYSLTLEMTQNPAWYAVQALPYLMEYPYECSEQIFSRLYANLLAAKILQSNPRLKTTLNEWKRAAQAGDKTALTSKLEQNQELKNLLLQETPWVRDAKSETERMRRLTELFDEPRLQAETTRALAKLAQMQKPNGAFPWFEKMPTTATSPSSSWPDLAN</sequence>